<feature type="non-terminal residue" evidence="2">
    <location>
        <position position="1"/>
    </location>
</feature>
<reference evidence="2" key="1">
    <citation type="submission" date="2023-10" db="EMBL/GenBank/DDBJ databases">
        <authorList>
            <person name="Chen Y."/>
            <person name="Shah S."/>
            <person name="Dougan E. K."/>
            <person name="Thang M."/>
            <person name="Chan C."/>
        </authorList>
    </citation>
    <scope>NUCLEOTIDE SEQUENCE [LARGE SCALE GENOMIC DNA]</scope>
</reference>
<feature type="compositionally biased region" description="Low complexity" evidence="1">
    <location>
        <begin position="51"/>
        <end position="68"/>
    </location>
</feature>
<feature type="region of interest" description="Disordered" evidence="1">
    <location>
        <begin position="51"/>
        <end position="76"/>
    </location>
</feature>
<sequence length="193" mass="21246">GKIETPSLLLRNLEYQLRSFPGKEQRQSRVGACPALLSREAPSTCIMRRNAAPPSAESANPGPPASGATSRKRPGMAKLAARAETKIGKQWPKPVALKATTSLVSYSAPRYVPSKYLSTPTALESRTASTPTALDHFRKPNDLAQERGQQIATTAMAASLWESPRRWRKEQTCRPGCRGSLRARWDRPRGLPW</sequence>
<gene>
    <name evidence="2" type="ORF">PCOR1329_LOCUS15605</name>
</gene>
<organism evidence="2 3">
    <name type="scientific">Prorocentrum cordatum</name>
    <dbReference type="NCBI Taxonomy" id="2364126"/>
    <lineage>
        <taxon>Eukaryota</taxon>
        <taxon>Sar</taxon>
        <taxon>Alveolata</taxon>
        <taxon>Dinophyceae</taxon>
        <taxon>Prorocentrales</taxon>
        <taxon>Prorocentraceae</taxon>
        <taxon>Prorocentrum</taxon>
    </lineage>
</organism>
<evidence type="ECO:0000256" key="1">
    <source>
        <dbReference type="SAM" id="MobiDB-lite"/>
    </source>
</evidence>
<dbReference type="EMBL" id="CAUYUJ010004735">
    <property type="protein sequence ID" value="CAK0810767.1"/>
    <property type="molecule type" value="Genomic_DNA"/>
</dbReference>
<keyword evidence="3" id="KW-1185">Reference proteome</keyword>
<dbReference type="Proteomes" id="UP001189429">
    <property type="component" value="Unassembled WGS sequence"/>
</dbReference>
<name>A0ABN9R014_9DINO</name>
<accession>A0ABN9R014</accession>
<evidence type="ECO:0000313" key="2">
    <source>
        <dbReference type="EMBL" id="CAK0810767.1"/>
    </source>
</evidence>
<evidence type="ECO:0000313" key="3">
    <source>
        <dbReference type="Proteomes" id="UP001189429"/>
    </source>
</evidence>
<comment type="caution">
    <text evidence="2">The sequence shown here is derived from an EMBL/GenBank/DDBJ whole genome shotgun (WGS) entry which is preliminary data.</text>
</comment>
<protein>
    <submittedName>
        <fullName evidence="2">Uncharacterized protein</fullName>
    </submittedName>
</protein>
<proteinExistence type="predicted"/>